<dbReference type="InterPro" id="IPR009050">
    <property type="entry name" value="Globin-like_sf"/>
</dbReference>
<dbReference type="EMBL" id="CP088295">
    <property type="protein sequence ID" value="UUY02129.1"/>
    <property type="molecule type" value="Genomic_DNA"/>
</dbReference>
<keyword evidence="3" id="KW-1185">Reference proteome</keyword>
<sequence>MNATAPTPTLAEETDLSPHHIARLRAVAEATGLSPHRLADHVCDHVLGQQATAQRLAARPDADALRRRLHRYVLSLFAGDHDRRLRMTQDHRGSGEEGISLEAYLGGFVLIDDVIMDALVHALHDDPDALSVALRAYRRVTTSDLLVHLGRSDAARAET</sequence>
<evidence type="ECO:0000313" key="3">
    <source>
        <dbReference type="Proteomes" id="UP001058860"/>
    </source>
</evidence>
<organism evidence="2 3">
    <name type="scientific">Svornostia abyssi</name>
    <dbReference type="NCBI Taxonomy" id="2898438"/>
    <lineage>
        <taxon>Bacteria</taxon>
        <taxon>Bacillati</taxon>
        <taxon>Actinomycetota</taxon>
        <taxon>Thermoleophilia</taxon>
        <taxon>Solirubrobacterales</taxon>
        <taxon>Baekduiaceae</taxon>
        <taxon>Svornostia</taxon>
    </lineage>
</organism>
<dbReference type="RefSeq" id="WP_353862662.1">
    <property type="nucleotide sequence ID" value="NZ_CP088295.1"/>
</dbReference>
<dbReference type="Gene3D" id="1.10.490.10">
    <property type="entry name" value="Globins"/>
    <property type="match status" value="1"/>
</dbReference>
<dbReference type="InterPro" id="IPR012292">
    <property type="entry name" value="Globin/Proto"/>
</dbReference>
<accession>A0ABY5PBU0</accession>
<evidence type="ECO:0000313" key="2">
    <source>
        <dbReference type="EMBL" id="UUY02129.1"/>
    </source>
</evidence>
<dbReference type="Pfam" id="PF11563">
    <property type="entry name" value="Protoglobin"/>
    <property type="match status" value="1"/>
</dbReference>
<evidence type="ECO:0000259" key="1">
    <source>
        <dbReference type="Pfam" id="PF11563"/>
    </source>
</evidence>
<dbReference type="Proteomes" id="UP001058860">
    <property type="component" value="Chromosome"/>
</dbReference>
<proteinExistence type="predicted"/>
<feature type="domain" description="Globin-sensor" evidence="1">
    <location>
        <begin position="15"/>
        <end position="144"/>
    </location>
</feature>
<gene>
    <name evidence="2" type="ORF">LRS13_15560</name>
</gene>
<name>A0ABY5PBU0_9ACTN</name>
<dbReference type="InterPro" id="IPR044398">
    <property type="entry name" value="Globin-sensor_dom"/>
</dbReference>
<dbReference type="SUPFAM" id="SSF46458">
    <property type="entry name" value="Globin-like"/>
    <property type="match status" value="1"/>
</dbReference>
<protein>
    <submittedName>
        <fullName evidence="2">Protoglobin domain-containing protein</fullName>
    </submittedName>
</protein>
<reference evidence="3" key="1">
    <citation type="submission" date="2021-11" db="EMBL/GenBank/DDBJ databases">
        <title>Cultivation dependent microbiological survey of springs from the worlds oldest radium mine currently devoted to the extraction of radon-saturated water.</title>
        <authorList>
            <person name="Kapinusova G."/>
            <person name="Smrhova T."/>
            <person name="Strejcek M."/>
            <person name="Suman J."/>
            <person name="Jani K."/>
            <person name="Pajer P."/>
            <person name="Uhlik O."/>
        </authorList>
    </citation>
    <scope>NUCLEOTIDE SEQUENCE [LARGE SCALE GENOMIC DNA]</scope>
    <source>
        <strain evidence="3">J379</strain>
    </source>
</reference>